<dbReference type="InterPro" id="IPR008271">
    <property type="entry name" value="Ser/Thr_kinase_AS"/>
</dbReference>
<dbReference type="Pfam" id="PF00069">
    <property type="entry name" value="Pkinase"/>
    <property type="match status" value="1"/>
</dbReference>
<reference evidence="3 4" key="1">
    <citation type="journal article" date="2013" name="Curr. Biol.">
        <title>The Genome of the Foraminiferan Reticulomyxa filosa.</title>
        <authorList>
            <person name="Glockner G."/>
            <person name="Hulsmann N."/>
            <person name="Schleicher M."/>
            <person name="Noegel A.A."/>
            <person name="Eichinger L."/>
            <person name="Gallinger C."/>
            <person name="Pawlowski J."/>
            <person name="Sierra R."/>
            <person name="Euteneuer U."/>
            <person name="Pillet L."/>
            <person name="Moustafa A."/>
            <person name="Platzer M."/>
            <person name="Groth M."/>
            <person name="Szafranski K."/>
            <person name="Schliwa M."/>
        </authorList>
    </citation>
    <scope>NUCLEOTIDE SEQUENCE [LARGE SCALE GENOMIC DNA]</scope>
</reference>
<feature type="region of interest" description="Disordered" evidence="1">
    <location>
        <begin position="34"/>
        <end position="60"/>
    </location>
</feature>
<dbReference type="GO" id="GO:0004674">
    <property type="term" value="F:protein serine/threonine kinase activity"/>
    <property type="evidence" value="ECO:0007669"/>
    <property type="project" value="TreeGrafter"/>
</dbReference>
<comment type="caution">
    <text evidence="3">The sequence shown here is derived from an EMBL/GenBank/DDBJ whole genome shotgun (WGS) entry which is preliminary data.</text>
</comment>
<dbReference type="OrthoDB" id="4062651at2759"/>
<feature type="compositionally biased region" description="Acidic residues" evidence="1">
    <location>
        <begin position="36"/>
        <end position="52"/>
    </location>
</feature>
<gene>
    <name evidence="3" type="ORF">RFI_02645</name>
</gene>
<feature type="domain" description="Protein kinase" evidence="2">
    <location>
        <begin position="1"/>
        <end position="213"/>
    </location>
</feature>
<evidence type="ECO:0000313" key="3">
    <source>
        <dbReference type="EMBL" id="ETO34450.1"/>
    </source>
</evidence>
<accession>X6P7G2</accession>
<dbReference type="SMART" id="SM00220">
    <property type="entry name" value="S_TKc"/>
    <property type="match status" value="1"/>
</dbReference>
<protein>
    <recommendedName>
        <fullName evidence="2">Protein kinase domain-containing protein</fullName>
    </recommendedName>
</protein>
<dbReference type="AlphaFoldDB" id="X6P7G2"/>
<dbReference type="InterPro" id="IPR000719">
    <property type="entry name" value="Prot_kinase_dom"/>
</dbReference>
<dbReference type="Gene3D" id="1.10.510.10">
    <property type="entry name" value="Transferase(Phosphotransferase) domain 1"/>
    <property type="match status" value="1"/>
</dbReference>
<keyword evidence="4" id="KW-1185">Reference proteome</keyword>
<sequence length="248" mass="28753">MYNASWIIWSLLTTVKSLHERGIAHCDIKPENVVIVEEEEEEKEEEEGEETDSGNSDDSAKNRKYFAVKLIDFGNAVYVDQNYEENEEEDEIYEDFIGTPNYMSPERYAPRYPWHAWSGDVWSVGVVTYELLFQRPLFDDHKDIEALKKQIIQGEWCFPTTSTAARQPDVSPRPDHAQDDCFFIAAKHFIRHLLVLDPSQRASAAHALKHPWLSCCTRIIDDTAELFHSIHCWKKDLTTYAPLTKGNR</sequence>
<dbReference type="PANTHER" id="PTHR44167:SF30">
    <property type="entry name" value="PHOSPHORYLASE KINASE"/>
    <property type="match status" value="1"/>
</dbReference>
<dbReference type="EMBL" id="ASPP01002561">
    <property type="protein sequence ID" value="ETO34450.1"/>
    <property type="molecule type" value="Genomic_DNA"/>
</dbReference>
<dbReference type="GO" id="GO:0044773">
    <property type="term" value="P:mitotic DNA damage checkpoint signaling"/>
    <property type="evidence" value="ECO:0007669"/>
    <property type="project" value="TreeGrafter"/>
</dbReference>
<proteinExistence type="predicted"/>
<name>X6P7G2_RETFI</name>
<evidence type="ECO:0000259" key="2">
    <source>
        <dbReference type="PROSITE" id="PS50011"/>
    </source>
</evidence>
<dbReference type="SUPFAM" id="SSF56112">
    <property type="entry name" value="Protein kinase-like (PK-like)"/>
    <property type="match status" value="1"/>
</dbReference>
<dbReference type="GO" id="GO:0005524">
    <property type="term" value="F:ATP binding"/>
    <property type="evidence" value="ECO:0007669"/>
    <property type="project" value="InterPro"/>
</dbReference>
<dbReference type="PROSITE" id="PS50011">
    <property type="entry name" value="PROTEIN_KINASE_DOM"/>
    <property type="match status" value="1"/>
</dbReference>
<dbReference type="Proteomes" id="UP000023152">
    <property type="component" value="Unassembled WGS sequence"/>
</dbReference>
<dbReference type="GO" id="GO:0005634">
    <property type="term" value="C:nucleus"/>
    <property type="evidence" value="ECO:0007669"/>
    <property type="project" value="TreeGrafter"/>
</dbReference>
<organism evidence="3 4">
    <name type="scientific">Reticulomyxa filosa</name>
    <dbReference type="NCBI Taxonomy" id="46433"/>
    <lineage>
        <taxon>Eukaryota</taxon>
        <taxon>Sar</taxon>
        <taxon>Rhizaria</taxon>
        <taxon>Retaria</taxon>
        <taxon>Foraminifera</taxon>
        <taxon>Monothalamids</taxon>
        <taxon>Reticulomyxidae</taxon>
        <taxon>Reticulomyxa</taxon>
    </lineage>
</organism>
<dbReference type="PROSITE" id="PS00108">
    <property type="entry name" value="PROTEIN_KINASE_ST"/>
    <property type="match status" value="1"/>
</dbReference>
<dbReference type="InterPro" id="IPR011009">
    <property type="entry name" value="Kinase-like_dom_sf"/>
</dbReference>
<dbReference type="PANTHER" id="PTHR44167">
    <property type="entry name" value="OVARIAN-SPECIFIC SERINE/THREONINE-PROTEIN KINASE LOK-RELATED"/>
    <property type="match status" value="1"/>
</dbReference>
<evidence type="ECO:0000256" key="1">
    <source>
        <dbReference type="SAM" id="MobiDB-lite"/>
    </source>
</evidence>
<evidence type="ECO:0000313" key="4">
    <source>
        <dbReference type="Proteomes" id="UP000023152"/>
    </source>
</evidence>